<dbReference type="GO" id="GO:0030148">
    <property type="term" value="P:sphingolipid biosynthetic process"/>
    <property type="evidence" value="ECO:0007669"/>
    <property type="project" value="TreeGrafter"/>
</dbReference>
<dbReference type="GO" id="GO:0019367">
    <property type="term" value="P:fatty acid elongation, saturated fatty acid"/>
    <property type="evidence" value="ECO:0007669"/>
    <property type="project" value="TreeGrafter"/>
</dbReference>
<name>A0A2J5HNT3_9EURO</name>
<evidence type="ECO:0000256" key="4">
    <source>
        <dbReference type="ARBA" id="ARBA00022692"/>
    </source>
</evidence>
<feature type="transmembrane region" description="Helical" evidence="10">
    <location>
        <begin position="53"/>
        <end position="71"/>
    </location>
</feature>
<evidence type="ECO:0000256" key="9">
    <source>
        <dbReference type="ARBA" id="ARBA00023160"/>
    </source>
</evidence>
<dbReference type="InterPro" id="IPR002076">
    <property type="entry name" value="ELO_fam"/>
</dbReference>
<keyword evidence="4 10" id="KW-0812">Transmembrane</keyword>
<dbReference type="EC" id="2.3.1.-" evidence="10"/>
<gene>
    <name evidence="12" type="ORF">BDW42DRAFT_138535</name>
</gene>
<dbReference type="GO" id="GO:0009922">
    <property type="term" value="F:fatty acid elongase activity"/>
    <property type="evidence" value="ECO:0007669"/>
    <property type="project" value="InterPro"/>
</dbReference>
<feature type="transmembrane region" description="Helical" evidence="10">
    <location>
        <begin position="245"/>
        <end position="268"/>
    </location>
</feature>
<evidence type="ECO:0000313" key="13">
    <source>
        <dbReference type="Proteomes" id="UP000235023"/>
    </source>
</evidence>
<keyword evidence="7 10" id="KW-0443">Lipid metabolism</keyword>
<evidence type="ECO:0000256" key="2">
    <source>
        <dbReference type="ARBA" id="ARBA00022516"/>
    </source>
</evidence>
<accession>A0A2J5HNT3</accession>
<comment type="catalytic activity">
    <reaction evidence="10">
        <text>an acyl-CoA + malonyl-CoA + H(+) = a 3-oxoacyl-CoA + CO2 + CoA</text>
        <dbReference type="Rhea" id="RHEA:50252"/>
        <dbReference type="ChEBI" id="CHEBI:15378"/>
        <dbReference type="ChEBI" id="CHEBI:16526"/>
        <dbReference type="ChEBI" id="CHEBI:57287"/>
        <dbReference type="ChEBI" id="CHEBI:57384"/>
        <dbReference type="ChEBI" id="CHEBI:58342"/>
        <dbReference type="ChEBI" id="CHEBI:90726"/>
    </reaction>
    <physiologicalReaction direction="left-to-right" evidence="10">
        <dbReference type="Rhea" id="RHEA:50253"/>
    </physiologicalReaction>
</comment>
<sequence length="358" mass="40557">MSLHPPAVYFHRASFSELFRQGIPRYPPCPRIRFGWIDSTWIPTWLFQATMDARFPIVIIAAYAAATMFLNRRNQARQSQPWPISRSQGFRGFVYLHNIALTLYSLWACISIWTLLWFGRVDRRDPLYAVRTADRICGGHHFRTAGGLSEVEGPWTAGVYVAWTFYLSKVYEMLDTMIILAKGKRASGLHVYHHMGVLFCGWASIRYVLQASFIGILLNSTVHTLVYSYYTLSAFRVPIPSPLKVGLTAIQIGQFGFGLLLSLAFIFIQYDVPLPMDGEQYQGSPPTSSPWVANTTGGQPSGPGEDGLVPKYRTVTCLRNRGDILVFVMGFLYVGVLMFLFVGFFRTTYLQRQKAKTL</sequence>
<dbReference type="Pfam" id="PF01151">
    <property type="entry name" value="ELO"/>
    <property type="match status" value="1"/>
</dbReference>
<dbReference type="Proteomes" id="UP000235023">
    <property type="component" value="Unassembled WGS sequence"/>
</dbReference>
<organism evidence="12 13">
    <name type="scientific">Aspergillus taichungensis</name>
    <dbReference type="NCBI Taxonomy" id="482145"/>
    <lineage>
        <taxon>Eukaryota</taxon>
        <taxon>Fungi</taxon>
        <taxon>Dikarya</taxon>
        <taxon>Ascomycota</taxon>
        <taxon>Pezizomycotina</taxon>
        <taxon>Eurotiomycetes</taxon>
        <taxon>Eurotiomycetidae</taxon>
        <taxon>Eurotiales</taxon>
        <taxon>Aspergillaceae</taxon>
        <taxon>Aspergillus</taxon>
        <taxon>Aspergillus subgen. Circumdati</taxon>
    </lineage>
</organism>
<dbReference type="GO" id="GO:0042761">
    <property type="term" value="P:very long-chain fatty acid biosynthetic process"/>
    <property type="evidence" value="ECO:0007669"/>
    <property type="project" value="TreeGrafter"/>
</dbReference>
<evidence type="ECO:0000256" key="5">
    <source>
        <dbReference type="ARBA" id="ARBA00022832"/>
    </source>
</evidence>
<keyword evidence="3 10" id="KW-0808">Transferase</keyword>
<feature type="region of interest" description="Disordered" evidence="11">
    <location>
        <begin position="280"/>
        <end position="307"/>
    </location>
</feature>
<dbReference type="PANTHER" id="PTHR11157:SF169">
    <property type="entry name" value="ELONGATION OF FATTY ACIDS PROTEIN"/>
    <property type="match status" value="1"/>
</dbReference>
<evidence type="ECO:0000256" key="7">
    <source>
        <dbReference type="ARBA" id="ARBA00023098"/>
    </source>
</evidence>
<evidence type="ECO:0000256" key="3">
    <source>
        <dbReference type="ARBA" id="ARBA00022679"/>
    </source>
</evidence>
<dbReference type="OrthoDB" id="10259681at2759"/>
<dbReference type="GO" id="GO:0005789">
    <property type="term" value="C:endoplasmic reticulum membrane"/>
    <property type="evidence" value="ECO:0007669"/>
    <property type="project" value="TreeGrafter"/>
</dbReference>
<keyword evidence="5 10" id="KW-0276">Fatty acid metabolism</keyword>
<feature type="compositionally biased region" description="Polar residues" evidence="11">
    <location>
        <begin position="281"/>
        <end position="298"/>
    </location>
</feature>
<dbReference type="EMBL" id="KZ559570">
    <property type="protein sequence ID" value="PLN78821.1"/>
    <property type="molecule type" value="Genomic_DNA"/>
</dbReference>
<comment type="subcellular location">
    <subcellularLocation>
        <location evidence="1">Membrane</location>
        <topology evidence="1">Multi-pass membrane protein</topology>
    </subcellularLocation>
</comment>
<dbReference type="GO" id="GO:0034626">
    <property type="term" value="P:fatty acid elongation, polyunsaturated fatty acid"/>
    <property type="evidence" value="ECO:0007669"/>
    <property type="project" value="TreeGrafter"/>
</dbReference>
<keyword evidence="13" id="KW-1185">Reference proteome</keyword>
<dbReference type="AlphaFoldDB" id="A0A2J5HNT3"/>
<feature type="transmembrane region" description="Helical" evidence="10">
    <location>
        <begin position="324"/>
        <end position="345"/>
    </location>
</feature>
<feature type="transmembrane region" description="Helical" evidence="10">
    <location>
        <begin position="92"/>
        <end position="118"/>
    </location>
</feature>
<dbReference type="GO" id="GO:0034625">
    <property type="term" value="P:fatty acid elongation, monounsaturated fatty acid"/>
    <property type="evidence" value="ECO:0007669"/>
    <property type="project" value="TreeGrafter"/>
</dbReference>
<keyword evidence="9 10" id="KW-0275">Fatty acid biosynthesis</keyword>
<comment type="similarity">
    <text evidence="10">Belongs to the ELO family.</text>
</comment>
<proteinExistence type="inferred from homology"/>
<keyword evidence="2 10" id="KW-0444">Lipid biosynthesis</keyword>
<evidence type="ECO:0000313" key="12">
    <source>
        <dbReference type="EMBL" id="PLN78821.1"/>
    </source>
</evidence>
<reference evidence="13" key="1">
    <citation type="submission" date="2017-12" db="EMBL/GenBank/DDBJ databases">
        <authorList>
            <consortium name="DOE Joint Genome Institute"/>
            <person name="Mondo S.J."/>
            <person name="Kjaerbolling I."/>
            <person name="Vesth T.C."/>
            <person name="Frisvad J.C."/>
            <person name="Nybo J.L."/>
            <person name="Theobald S."/>
            <person name="Kuo A."/>
            <person name="Bowyer P."/>
            <person name="Matsuda Y."/>
            <person name="Lyhne E.K."/>
            <person name="Kogle M.E."/>
            <person name="Clum A."/>
            <person name="Lipzen A."/>
            <person name="Salamov A."/>
            <person name="Ngan C.Y."/>
            <person name="Daum C."/>
            <person name="Chiniquy J."/>
            <person name="Barry K."/>
            <person name="LaButti K."/>
            <person name="Haridas S."/>
            <person name="Simmons B.A."/>
            <person name="Magnuson J.K."/>
            <person name="Mortensen U.H."/>
            <person name="Larsen T.O."/>
            <person name="Grigoriev I.V."/>
            <person name="Baker S.E."/>
            <person name="Andersen M.R."/>
            <person name="Nordberg H.P."/>
            <person name="Cantor M.N."/>
            <person name="Hua S.X."/>
        </authorList>
    </citation>
    <scope>NUCLEOTIDE SEQUENCE [LARGE SCALE GENOMIC DNA]</scope>
    <source>
        <strain evidence="13">IBT 19404</strain>
    </source>
</reference>
<feature type="transmembrane region" description="Helical" evidence="10">
    <location>
        <begin position="211"/>
        <end position="233"/>
    </location>
</feature>
<dbReference type="PANTHER" id="PTHR11157">
    <property type="entry name" value="FATTY ACID ACYL TRANSFERASE-RELATED"/>
    <property type="match status" value="1"/>
</dbReference>
<evidence type="ECO:0000256" key="6">
    <source>
        <dbReference type="ARBA" id="ARBA00022989"/>
    </source>
</evidence>
<keyword evidence="6 10" id="KW-1133">Transmembrane helix</keyword>
<evidence type="ECO:0000256" key="8">
    <source>
        <dbReference type="ARBA" id="ARBA00023136"/>
    </source>
</evidence>
<evidence type="ECO:0000256" key="1">
    <source>
        <dbReference type="ARBA" id="ARBA00004141"/>
    </source>
</evidence>
<evidence type="ECO:0000256" key="11">
    <source>
        <dbReference type="SAM" id="MobiDB-lite"/>
    </source>
</evidence>
<evidence type="ECO:0000256" key="10">
    <source>
        <dbReference type="RuleBase" id="RU361115"/>
    </source>
</evidence>
<protein>
    <recommendedName>
        <fullName evidence="10">Elongation of fatty acids protein</fullName>
        <ecNumber evidence="10">2.3.1.-</ecNumber>
    </recommendedName>
</protein>
<keyword evidence="8 10" id="KW-0472">Membrane</keyword>